<dbReference type="RefSeq" id="XP_001328006.1">
    <property type="nucleotide sequence ID" value="XM_001327971.1"/>
</dbReference>
<dbReference type="SMR" id="A2DV56"/>
<gene>
    <name evidence="2" type="ORF">TVAG_188340</name>
</gene>
<dbReference type="VEuPathDB" id="TrichDB:TVAG_188340"/>
<sequence>MENPESVCLNVAEKILLALDDKTIFKRYLSEKNQLSTDKTRTKTQISISSFTKSISNDMPTSNKENNQLYLAIIQEIENLQNQILPSTPVTHHNDLDDALKSLLSVIDTQFTSHQFLKHKLMCENVKLKQAISNIKEVSLNDIQENRKKRIENDENWAERKARILELEKAAQLEKKKLSKQIEKLKIDNKELQTQIEQTETQYKNRQALINDASAEIESLDETISTLKEQATQFQYELELTNKANQNLDSIQKFRISNGGGLKNEKERLIQELDELKRRNNMLMAELPKTYK</sequence>
<evidence type="ECO:0000313" key="2">
    <source>
        <dbReference type="EMBL" id="EAY15783.1"/>
    </source>
</evidence>
<reference evidence="2" key="2">
    <citation type="journal article" date="2007" name="Science">
        <title>Draft genome sequence of the sexually transmitted pathogen Trichomonas vaginalis.</title>
        <authorList>
            <person name="Carlton J.M."/>
            <person name="Hirt R.P."/>
            <person name="Silva J.C."/>
            <person name="Delcher A.L."/>
            <person name="Schatz M."/>
            <person name="Zhao Q."/>
            <person name="Wortman J.R."/>
            <person name="Bidwell S.L."/>
            <person name="Alsmark U.C.M."/>
            <person name="Besteiro S."/>
            <person name="Sicheritz-Ponten T."/>
            <person name="Noel C.J."/>
            <person name="Dacks J.B."/>
            <person name="Foster P.G."/>
            <person name="Simillion C."/>
            <person name="Van de Peer Y."/>
            <person name="Miranda-Saavedra D."/>
            <person name="Barton G.J."/>
            <person name="Westrop G.D."/>
            <person name="Mueller S."/>
            <person name="Dessi D."/>
            <person name="Fiori P.L."/>
            <person name="Ren Q."/>
            <person name="Paulsen I."/>
            <person name="Zhang H."/>
            <person name="Bastida-Corcuera F.D."/>
            <person name="Simoes-Barbosa A."/>
            <person name="Brown M.T."/>
            <person name="Hayes R.D."/>
            <person name="Mukherjee M."/>
            <person name="Okumura C.Y."/>
            <person name="Schneider R."/>
            <person name="Smith A.J."/>
            <person name="Vanacova S."/>
            <person name="Villalvazo M."/>
            <person name="Haas B.J."/>
            <person name="Pertea M."/>
            <person name="Feldblyum T.V."/>
            <person name="Utterback T.R."/>
            <person name="Shu C.L."/>
            <person name="Osoegawa K."/>
            <person name="de Jong P.J."/>
            <person name="Hrdy I."/>
            <person name="Horvathova L."/>
            <person name="Zubacova Z."/>
            <person name="Dolezal P."/>
            <person name="Malik S.B."/>
            <person name="Logsdon J.M. Jr."/>
            <person name="Henze K."/>
            <person name="Gupta A."/>
            <person name="Wang C.C."/>
            <person name="Dunne R.L."/>
            <person name="Upcroft J.A."/>
            <person name="Upcroft P."/>
            <person name="White O."/>
            <person name="Salzberg S.L."/>
            <person name="Tang P."/>
            <person name="Chiu C.-H."/>
            <person name="Lee Y.-S."/>
            <person name="Embley T.M."/>
            <person name="Coombs G.H."/>
            <person name="Mottram J.C."/>
            <person name="Tachezy J."/>
            <person name="Fraser-Liggett C.M."/>
            <person name="Johnson P.J."/>
        </authorList>
    </citation>
    <scope>NUCLEOTIDE SEQUENCE [LARGE SCALE GENOMIC DNA]</scope>
    <source>
        <strain evidence="2">G3</strain>
    </source>
</reference>
<keyword evidence="3" id="KW-1185">Reference proteome</keyword>
<evidence type="ECO:0000256" key="1">
    <source>
        <dbReference type="SAM" id="Coils"/>
    </source>
</evidence>
<dbReference type="AlphaFoldDB" id="A2DV56"/>
<accession>A2DV56</accession>
<dbReference type="EMBL" id="DS113251">
    <property type="protein sequence ID" value="EAY15783.1"/>
    <property type="molecule type" value="Genomic_DNA"/>
</dbReference>
<protein>
    <submittedName>
        <fullName evidence="2">Uncharacterized protein</fullName>
    </submittedName>
</protein>
<organism evidence="2 3">
    <name type="scientific">Trichomonas vaginalis (strain ATCC PRA-98 / G3)</name>
    <dbReference type="NCBI Taxonomy" id="412133"/>
    <lineage>
        <taxon>Eukaryota</taxon>
        <taxon>Metamonada</taxon>
        <taxon>Parabasalia</taxon>
        <taxon>Trichomonadida</taxon>
        <taxon>Trichomonadidae</taxon>
        <taxon>Trichomonas</taxon>
    </lineage>
</organism>
<dbReference type="VEuPathDB" id="TrichDB:TVAGG3_0941180"/>
<proteinExistence type="predicted"/>
<dbReference type="Proteomes" id="UP000001542">
    <property type="component" value="Unassembled WGS sequence"/>
</dbReference>
<feature type="coiled-coil region" evidence="1">
    <location>
        <begin position="168"/>
        <end position="286"/>
    </location>
</feature>
<dbReference type="KEGG" id="tva:4773790"/>
<reference evidence="2" key="1">
    <citation type="submission" date="2006-10" db="EMBL/GenBank/DDBJ databases">
        <authorList>
            <person name="Amadeo P."/>
            <person name="Zhao Q."/>
            <person name="Wortman J."/>
            <person name="Fraser-Liggett C."/>
            <person name="Carlton J."/>
        </authorList>
    </citation>
    <scope>NUCLEOTIDE SEQUENCE</scope>
    <source>
        <strain evidence="2">G3</strain>
    </source>
</reference>
<name>A2DV56_TRIV3</name>
<evidence type="ECO:0000313" key="3">
    <source>
        <dbReference type="Proteomes" id="UP000001542"/>
    </source>
</evidence>
<dbReference type="InParanoid" id="A2DV56"/>
<keyword evidence="1" id="KW-0175">Coiled coil</keyword>